<evidence type="ECO:0008006" key="9">
    <source>
        <dbReference type="Google" id="ProtNLM"/>
    </source>
</evidence>
<accession>A0AAD4P331</accession>
<dbReference type="Pfam" id="PF00931">
    <property type="entry name" value="NB-ARC"/>
    <property type="match status" value="1"/>
</dbReference>
<dbReference type="InterPro" id="IPR027417">
    <property type="entry name" value="P-loop_NTPase"/>
</dbReference>
<dbReference type="InterPro" id="IPR055414">
    <property type="entry name" value="LRR_R13L4/SHOC2-like"/>
</dbReference>
<dbReference type="PROSITE" id="PS51450">
    <property type="entry name" value="LRR"/>
    <property type="match status" value="1"/>
</dbReference>
<evidence type="ECO:0000259" key="5">
    <source>
        <dbReference type="Pfam" id="PF00931"/>
    </source>
</evidence>
<dbReference type="Gene3D" id="3.80.10.10">
    <property type="entry name" value="Ribonuclease Inhibitor"/>
    <property type="match status" value="2"/>
</dbReference>
<keyword evidence="8" id="KW-1185">Reference proteome</keyword>
<dbReference type="GO" id="GO:0098542">
    <property type="term" value="P:defense response to other organism"/>
    <property type="evidence" value="ECO:0007669"/>
    <property type="project" value="TreeGrafter"/>
</dbReference>
<proteinExistence type="inferred from homology"/>
<comment type="similarity">
    <text evidence="1">Belongs to the disease resistance NB-LRR family.</text>
</comment>
<dbReference type="GO" id="GO:0043531">
    <property type="term" value="F:ADP binding"/>
    <property type="evidence" value="ECO:0007669"/>
    <property type="project" value="InterPro"/>
</dbReference>
<protein>
    <recommendedName>
        <fullName evidence="9">NB-ARC domain-containing protein</fullName>
    </recommendedName>
</protein>
<evidence type="ECO:0000256" key="4">
    <source>
        <dbReference type="ARBA" id="ARBA00022821"/>
    </source>
</evidence>
<dbReference type="PANTHER" id="PTHR23155:SF1205">
    <property type="entry name" value="DISEASE RESISTANCE PROTEIN RPM1"/>
    <property type="match status" value="1"/>
</dbReference>
<dbReference type="Gene3D" id="1.10.10.10">
    <property type="entry name" value="Winged helix-like DNA-binding domain superfamily/Winged helix DNA-binding domain"/>
    <property type="match status" value="1"/>
</dbReference>
<dbReference type="InterPro" id="IPR042197">
    <property type="entry name" value="Apaf_helical"/>
</dbReference>
<feature type="domain" description="Disease resistance R13L4/SHOC-2-like LRR" evidence="6">
    <location>
        <begin position="628"/>
        <end position="877"/>
    </location>
</feature>
<dbReference type="InterPro" id="IPR001611">
    <property type="entry name" value="Leu-rich_rpt"/>
</dbReference>
<keyword evidence="4" id="KW-0611">Plant defense</keyword>
<dbReference type="AlphaFoldDB" id="A0AAD4P331"/>
<organism evidence="7 8">
    <name type="scientific">Perilla frutescens var. hirtella</name>
    <name type="common">Perilla citriodora</name>
    <name type="synonym">Perilla setoyensis</name>
    <dbReference type="NCBI Taxonomy" id="608512"/>
    <lineage>
        <taxon>Eukaryota</taxon>
        <taxon>Viridiplantae</taxon>
        <taxon>Streptophyta</taxon>
        <taxon>Embryophyta</taxon>
        <taxon>Tracheophyta</taxon>
        <taxon>Spermatophyta</taxon>
        <taxon>Magnoliopsida</taxon>
        <taxon>eudicotyledons</taxon>
        <taxon>Gunneridae</taxon>
        <taxon>Pentapetalae</taxon>
        <taxon>asterids</taxon>
        <taxon>lamiids</taxon>
        <taxon>Lamiales</taxon>
        <taxon>Lamiaceae</taxon>
        <taxon>Nepetoideae</taxon>
        <taxon>Elsholtzieae</taxon>
        <taxon>Perilla</taxon>
    </lineage>
</organism>
<gene>
    <name evidence="7" type="ORF">C2S53_018901</name>
</gene>
<dbReference type="InterPro" id="IPR036388">
    <property type="entry name" value="WH-like_DNA-bd_sf"/>
</dbReference>
<dbReference type="InterPro" id="IPR044974">
    <property type="entry name" value="Disease_R_plants"/>
</dbReference>
<dbReference type="InterPro" id="IPR032675">
    <property type="entry name" value="LRR_dom_sf"/>
</dbReference>
<keyword evidence="2" id="KW-0433">Leucine-rich repeat</keyword>
<dbReference type="PRINTS" id="PR00364">
    <property type="entry name" value="DISEASERSIST"/>
</dbReference>
<sequence length="931" mass="108722">MADAAEVILSAIEQLDSLLLQKPDLRGDDRAKLRSLRSEKKDLLVGMMEVWENSREMLYRLLVWVADPWDAEEEEVDNDDMDEMWEDVFNFLGEMEDLWELEYCWEELHSLAVEMMDPDIDRGRLFCLAVEMADLWKEGKGKLNKEKLYSWLAMKTDLWEEEKLFDLLDDMTCIEGPVERNELFEKDWEYVEGVRNDLRLILNKLEDEGSSHGHLHYFMSDVVEMTDDVRLLAHLKDSDPFILFLQIFHRSSMKRRSRVLGIKPIHGLLRETEKRVRKLGADETSQINNVRDEVVGTSPSYSESDHHVFIDSKRDDMVIEKMENKALQQMLHQHLQDKPYVLVLDDVSEETYLQYVFFRALPQDKRSRLLFTTRSHQIRCKPYADCEHKMKNLDGDKSWQLLLQTALRSDEKFPKQLENKGREMLMRKCGGLPLAIKEVGRQWTEKRRSGSEWKELVVEESFMNLELAETLVAMEWTYLNMDPEVKPCFLRLAFFKEGTIVRTKKLIHIWTAGGLLEDQSELGYEDLREQTIIEEVDETKTSHLFRINVHFHRLSITKAVDEIGYEILRQDGSNRASHEPCHHRVIHCSRDDKSNYNCSSTNQDEHLVSLFFHGGGGYSSVCHPSYWKHFEQLKVLDMEGYGLKILPETIGDLTELRYLGLRNNYIQELPQSLRCLKIIEVLDIAQNFMVEVPDILWEMDCLRHLYMSDIICQKPLKINALMNLETLTYISVDDWTYEVSDMKNKMTSLLRLGIEEVDENSNVSKLFASLAELEYLDCLILRGFRFRSMPSFDELGLLQGLSELKLEGRLTKLPSANNFPRMLQKLVLVNSCLDEDPIPILEKLLELHNLKLENAYTGQQMVISNEGFHGLDSLIIRELWNLRNIVKVGEGGMWNFKRSEINSCPHLETVPQEIFSRLDPLRSQSLKCATP</sequence>
<dbReference type="SUPFAM" id="SSF52058">
    <property type="entry name" value="L domain-like"/>
    <property type="match status" value="1"/>
</dbReference>
<dbReference type="Pfam" id="PF23598">
    <property type="entry name" value="LRR_14"/>
    <property type="match status" value="1"/>
</dbReference>
<name>A0AAD4P331_PERFH</name>
<evidence type="ECO:0000256" key="3">
    <source>
        <dbReference type="ARBA" id="ARBA00022737"/>
    </source>
</evidence>
<evidence type="ECO:0000313" key="8">
    <source>
        <dbReference type="Proteomes" id="UP001190926"/>
    </source>
</evidence>
<comment type="caution">
    <text evidence="7">The sequence shown here is derived from an EMBL/GenBank/DDBJ whole genome shotgun (WGS) entry which is preliminary data.</text>
</comment>
<dbReference type="EMBL" id="SDAM02000180">
    <property type="protein sequence ID" value="KAH6825113.1"/>
    <property type="molecule type" value="Genomic_DNA"/>
</dbReference>
<evidence type="ECO:0000259" key="6">
    <source>
        <dbReference type="Pfam" id="PF23598"/>
    </source>
</evidence>
<dbReference type="InterPro" id="IPR002182">
    <property type="entry name" value="NB-ARC"/>
</dbReference>
<dbReference type="Gene3D" id="3.40.50.300">
    <property type="entry name" value="P-loop containing nucleotide triphosphate hydrolases"/>
    <property type="match status" value="1"/>
</dbReference>
<evidence type="ECO:0000313" key="7">
    <source>
        <dbReference type="EMBL" id="KAH6825113.1"/>
    </source>
</evidence>
<dbReference type="SUPFAM" id="SSF52540">
    <property type="entry name" value="P-loop containing nucleoside triphosphate hydrolases"/>
    <property type="match status" value="1"/>
</dbReference>
<evidence type="ECO:0000256" key="1">
    <source>
        <dbReference type="ARBA" id="ARBA00008894"/>
    </source>
</evidence>
<feature type="domain" description="NB-ARC" evidence="5">
    <location>
        <begin position="319"/>
        <end position="409"/>
    </location>
</feature>
<dbReference type="PANTHER" id="PTHR23155">
    <property type="entry name" value="DISEASE RESISTANCE PROTEIN RP"/>
    <property type="match status" value="1"/>
</dbReference>
<evidence type="ECO:0000256" key="2">
    <source>
        <dbReference type="ARBA" id="ARBA00022614"/>
    </source>
</evidence>
<dbReference type="Proteomes" id="UP001190926">
    <property type="component" value="Unassembled WGS sequence"/>
</dbReference>
<dbReference type="Gene3D" id="1.10.8.430">
    <property type="entry name" value="Helical domain of apoptotic protease-activating factors"/>
    <property type="match status" value="1"/>
</dbReference>
<reference evidence="7 8" key="1">
    <citation type="journal article" date="2021" name="Nat. Commun.">
        <title>Incipient diploidization of the medicinal plant Perilla within 10,000 years.</title>
        <authorList>
            <person name="Zhang Y."/>
            <person name="Shen Q."/>
            <person name="Leng L."/>
            <person name="Zhang D."/>
            <person name="Chen S."/>
            <person name="Shi Y."/>
            <person name="Ning Z."/>
            <person name="Chen S."/>
        </authorList>
    </citation>
    <scope>NUCLEOTIDE SEQUENCE [LARGE SCALE GENOMIC DNA]</scope>
    <source>
        <strain evidence="8">cv. PC099</strain>
    </source>
</reference>
<keyword evidence="3" id="KW-0677">Repeat</keyword>